<dbReference type="STRING" id="1685010.A0O34_05490"/>
<reference evidence="1 2" key="1">
    <citation type="submission" date="2016-04" db="EMBL/GenBank/DDBJ databases">
        <title>Complete Genome Sequence of Chryseobacterium sp. IHBB 10212.</title>
        <authorList>
            <person name="Pal M."/>
            <person name="Swarnkar M.K."/>
            <person name="Kaushal K."/>
            <person name="Chhibber S."/>
            <person name="Singh A.K."/>
            <person name="Gulati A."/>
        </authorList>
    </citation>
    <scope>NUCLEOTIDE SEQUENCE [LARGE SCALE GENOMIC DNA]</scope>
    <source>
        <strain evidence="1 2">IHBB 10212</strain>
    </source>
</reference>
<dbReference type="Proteomes" id="UP000077824">
    <property type="component" value="Chromosome"/>
</dbReference>
<dbReference type="AlphaFoldDB" id="A0A172XSS6"/>
<keyword evidence="2" id="KW-1185">Reference proteome</keyword>
<dbReference type="RefSeq" id="WP_066752252.1">
    <property type="nucleotide sequence ID" value="NZ_CP015199.1"/>
</dbReference>
<accession>A0A172XSS6</accession>
<evidence type="ECO:0008006" key="3">
    <source>
        <dbReference type="Google" id="ProtNLM"/>
    </source>
</evidence>
<name>A0A172XSS6_9FLAO</name>
<dbReference type="KEGG" id="chh:A0O34_05490"/>
<sequence>MKKFILYLVITTCSFVITSCGSTNISHQKDGLSYETAVKAKSVKDEYLFIGQNCNDCKVKSQSLTEHNGKPFDVITVEKTDGTTLKYYFDIKSFYGKFY</sequence>
<dbReference type="OrthoDB" id="1261513at2"/>
<proteinExistence type="predicted"/>
<dbReference type="PROSITE" id="PS51257">
    <property type="entry name" value="PROKAR_LIPOPROTEIN"/>
    <property type="match status" value="1"/>
</dbReference>
<evidence type="ECO:0000313" key="1">
    <source>
        <dbReference type="EMBL" id="ANF50011.1"/>
    </source>
</evidence>
<organism evidence="1 2">
    <name type="scientific">Chryseobacterium glaciei</name>
    <dbReference type="NCBI Taxonomy" id="1685010"/>
    <lineage>
        <taxon>Bacteria</taxon>
        <taxon>Pseudomonadati</taxon>
        <taxon>Bacteroidota</taxon>
        <taxon>Flavobacteriia</taxon>
        <taxon>Flavobacteriales</taxon>
        <taxon>Weeksellaceae</taxon>
        <taxon>Chryseobacterium group</taxon>
        <taxon>Chryseobacterium</taxon>
    </lineage>
</organism>
<evidence type="ECO:0000313" key="2">
    <source>
        <dbReference type="Proteomes" id="UP000077824"/>
    </source>
</evidence>
<gene>
    <name evidence="1" type="ORF">A0O34_05490</name>
</gene>
<dbReference type="EMBL" id="CP015199">
    <property type="protein sequence ID" value="ANF50011.1"/>
    <property type="molecule type" value="Genomic_DNA"/>
</dbReference>
<protein>
    <recommendedName>
        <fullName evidence="3">Lipoprotein</fullName>
    </recommendedName>
</protein>